<keyword evidence="6" id="KW-0234">DNA repair</keyword>
<dbReference type="Gene3D" id="3.30.70.3030">
    <property type="match status" value="1"/>
</dbReference>
<dbReference type="GO" id="GO:0140078">
    <property type="term" value="F:class I DNA-(apurinic or apyrimidinic site) endonuclease activity"/>
    <property type="evidence" value="ECO:0007669"/>
    <property type="project" value="UniProtKB-EC"/>
</dbReference>
<keyword evidence="7" id="KW-0456">Lyase</keyword>
<evidence type="ECO:0000256" key="4">
    <source>
        <dbReference type="ARBA" id="ARBA00022763"/>
    </source>
</evidence>
<keyword evidence="10" id="KW-0326">Glycosidase</keyword>
<reference evidence="15" key="1">
    <citation type="submission" date="2022-08" db="UniProtKB">
        <authorList>
            <consortium name="EnsemblMetazoa"/>
        </authorList>
    </citation>
    <scope>IDENTIFICATION</scope>
    <source>
        <strain evidence="15">Israel</strain>
    </source>
</reference>
<proteinExistence type="inferred from homology"/>
<dbReference type="VEuPathDB" id="VectorBase:PPAPM1_011045"/>
<keyword evidence="16" id="KW-1185">Reference proteome</keyword>
<evidence type="ECO:0000256" key="9">
    <source>
        <dbReference type="ARBA" id="ARBA00023268"/>
    </source>
</evidence>
<dbReference type="InterPro" id="IPR023170">
    <property type="entry name" value="HhH_base_excis_C"/>
</dbReference>
<evidence type="ECO:0000313" key="15">
    <source>
        <dbReference type="EnsemblMetazoa" id="PPAI012815-PA"/>
    </source>
</evidence>
<keyword evidence="5" id="KW-0378">Hydrolase</keyword>
<evidence type="ECO:0000313" key="16">
    <source>
        <dbReference type="Proteomes" id="UP000092462"/>
    </source>
</evidence>
<name>A0A1B0DRI6_PHLPP</name>
<evidence type="ECO:0000256" key="1">
    <source>
        <dbReference type="ARBA" id="ARBA00004123"/>
    </source>
</evidence>
<evidence type="ECO:0000256" key="2">
    <source>
        <dbReference type="ARBA" id="ARBA00010679"/>
    </source>
</evidence>
<dbReference type="SUPFAM" id="SSF55945">
    <property type="entry name" value="TATA-box binding protein-like"/>
    <property type="match status" value="1"/>
</dbReference>
<comment type="catalytic activity">
    <reaction evidence="11">
        <text>2'-deoxyribonucleotide-(2'-deoxyribose 5'-phosphate)-2'-deoxyribonucleotide-DNA = a 3'-end 2'-deoxyribonucleotide-(2,3-dehydro-2,3-deoxyribose 5'-phosphate)-DNA + a 5'-end 5'-phospho-2'-deoxyribonucleoside-DNA + H(+)</text>
        <dbReference type="Rhea" id="RHEA:66592"/>
        <dbReference type="Rhea" id="RHEA-COMP:13180"/>
        <dbReference type="Rhea" id="RHEA-COMP:16897"/>
        <dbReference type="Rhea" id="RHEA-COMP:17067"/>
        <dbReference type="ChEBI" id="CHEBI:15378"/>
        <dbReference type="ChEBI" id="CHEBI:136412"/>
        <dbReference type="ChEBI" id="CHEBI:157695"/>
        <dbReference type="ChEBI" id="CHEBI:167181"/>
        <dbReference type="EC" id="4.2.99.18"/>
    </reaction>
</comment>
<feature type="domain" description="8-oxoguanine DNA glycosylase N-terminal" evidence="13">
    <location>
        <begin position="416"/>
        <end position="481"/>
    </location>
</feature>
<dbReference type="FunFam" id="1.10.1670.10:FF:000005">
    <property type="entry name" value="N-glycosylase/DNA lyase OGG1"/>
    <property type="match status" value="1"/>
</dbReference>
<accession>A0A1B0DRI6</accession>
<evidence type="ECO:0000256" key="7">
    <source>
        <dbReference type="ARBA" id="ARBA00023239"/>
    </source>
</evidence>
<dbReference type="AlphaFoldDB" id="A0A1B0DRI6"/>
<keyword evidence="9" id="KW-0511">Multifunctional enzyme</keyword>
<dbReference type="Pfam" id="PF07934">
    <property type="entry name" value="OGG_N"/>
    <property type="match status" value="1"/>
</dbReference>
<feature type="domain" description="Nrap protein" evidence="14">
    <location>
        <begin position="315"/>
        <end position="403"/>
    </location>
</feature>
<dbReference type="Gene3D" id="1.10.1670.10">
    <property type="entry name" value="Helix-hairpin-Helix base-excision DNA repair enzymes (C-terminal)"/>
    <property type="match status" value="1"/>
</dbReference>
<dbReference type="GO" id="GO:0005634">
    <property type="term" value="C:nucleus"/>
    <property type="evidence" value="ECO:0007669"/>
    <property type="project" value="UniProtKB-SubCell"/>
</dbReference>
<dbReference type="EnsemblMetazoa" id="PPAI012815-RA">
    <property type="protein sequence ID" value="PPAI012815-PA"/>
    <property type="gene ID" value="PPAI012815"/>
</dbReference>
<comment type="subcellular location">
    <subcellularLocation>
        <location evidence="1">Nucleus</location>
    </subcellularLocation>
</comment>
<dbReference type="EC" id="4.2.99.18" evidence="3"/>
<dbReference type="GO" id="GO:0006285">
    <property type="term" value="P:base-excision repair, AP site formation"/>
    <property type="evidence" value="ECO:0007669"/>
    <property type="project" value="TreeGrafter"/>
</dbReference>
<dbReference type="PANTHER" id="PTHR10242:SF2">
    <property type="entry name" value="N-GLYCOSYLASE_DNA LYASE"/>
    <property type="match status" value="1"/>
</dbReference>
<keyword evidence="4" id="KW-0227">DNA damage</keyword>
<evidence type="ECO:0000256" key="5">
    <source>
        <dbReference type="ARBA" id="ARBA00022801"/>
    </source>
</evidence>
<evidence type="ECO:0000256" key="8">
    <source>
        <dbReference type="ARBA" id="ARBA00023242"/>
    </source>
</evidence>
<organism evidence="15 16">
    <name type="scientific">Phlebotomus papatasi</name>
    <name type="common">Sandfly</name>
    <dbReference type="NCBI Taxonomy" id="29031"/>
    <lineage>
        <taxon>Eukaryota</taxon>
        <taxon>Metazoa</taxon>
        <taxon>Ecdysozoa</taxon>
        <taxon>Arthropoda</taxon>
        <taxon>Hexapoda</taxon>
        <taxon>Insecta</taxon>
        <taxon>Pterygota</taxon>
        <taxon>Neoptera</taxon>
        <taxon>Endopterygota</taxon>
        <taxon>Diptera</taxon>
        <taxon>Nematocera</taxon>
        <taxon>Psychodoidea</taxon>
        <taxon>Psychodidae</taxon>
        <taxon>Phlebotomus</taxon>
        <taxon>Phlebotomus</taxon>
    </lineage>
</organism>
<dbReference type="PANTHER" id="PTHR10242">
    <property type="entry name" value="8-OXOGUANINE DNA GLYCOSYLASE"/>
    <property type="match status" value="1"/>
</dbReference>
<evidence type="ECO:0000256" key="10">
    <source>
        <dbReference type="ARBA" id="ARBA00023295"/>
    </source>
</evidence>
<dbReference type="VEuPathDB" id="VectorBase:PPAI012815"/>
<comment type="similarity">
    <text evidence="2">Belongs to the type-1 OGG1 family.</text>
</comment>
<dbReference type="VEuPathDB" id="VectorBase:PPAPM1_011957"/>
<evidence type="ECO:0000256" key="11">
    <source>
        <dbReference type="ARBA" id="ARBA00044632"/>
    </source>
</evidence>
<evidence type="ECO:0000256" key="6">
    <source>
        <dbReference type="ARBA" id="ARBA00023204"/>
    </source>
</evidence>
<dbReference type="GO" id="GO:0003684">
    <property type="term" value="F:damaged DNA binding"/>
    <property type="evidence" value="ECO:0007669"/>
    <property type="project" value="InterPro"/>
</dbReference>
<dbReference type="Gene3D" id="3.30.310.40">
    <property type="match status" value="1"/>
</dbReference>
<protein>
    <recommendedName>
        <fullName evidence="12">N-glycosylase/DNA lyase</fullName>
        <ecNumber evidence="3">4.2.99.18</ecNumber>
    </recommendedName>
</protein>
<dbReference type="EMBL" id="AJVK01020023">
    <property type="status" value="NOT_ANNOTATED_CDS"/>
    <property type="molecule type" value="Genomic_DNA"/>
</dbReference>
<keyword evidence="8" id="KW-0539">Nucleus</keyword>
<dbReference type="GO" id="GO:0034039">
    <property type="term" value="F:8-oxo-7,8-dihydroguanine DNA N-glycosylase activity"/>
    <property type="evidence" value="ECO:0007669"/>
    <property type="project" value="TreeGrafter"/>
</dbReference>
<dbReference type="Proteomes" id="UP000092462">
    <property type="component" value="Unassembled WGS sequence"/>
</dbReference>
<evidence type="ECO:0000256" key="3">
    <source>
        <dbReference type="ARBA" id="ARBA00012720"/>
    </source>
</evidence>
<dbReference type="InterPro" id="IPR052054">
    <property type="entry name" value="Oxidative_DNA_repair_enzyme"/>
</dbReference>
<dbReference type="Gene3D" id="1.10.340.30">
    <property type="entry name" value="Hypothetical protein, domain 2"/>
    <property type="match status" value="1"/>
</dbReference>
<dbReference type="SUPFAM" id="SSF48150">
    <property type="entry name" value="DNA-glycosylase"/>
    <property type="match status" value="1"/>
</dbReference>
<dbReference type="InterPro" id="IPR011257">
    <property type="entry name" value="DNA_glycosylase"/>
</dbReference>
<dbReference type="InterPro" id="IPR012904">
    <property type="entry name" value="OGG_N"/>
</dbReference>
<evidence type="ECO:0000259" key="13">
    <source>
        <dbReference type="Pfam" id="PF07934"/>
    </source>
</evidence>
<dbReference type="GO" id="GO:0006289">
    <property type="term" value="P:nucleotide-excision repair"/>
    <property type="evidence" value="ECO:0007669"/>
    <property type="project" value="InterPro"/>
</dbReference>
<dbReference type="Pfam" id="PF17407">
    <property type="entry name" value="Nrap_D6"/>
    <property type="match status" value="1"/>
</dbReference>
<dbReference type="InterPro" id="IPR035371">
    <property type="entry name" value="Nrap_D6"/>
</dbReference>
<evidence type="ECO:0000259" key="14">
    <source>
        <dbReference type="Pfam" id="PF17407"/>
    </source>
</evidence>
<evidence type="ECO:0000256" key="12">
    <source>
        <dbReference type="ARBA" id="ARBA00073127"/>
    </source>
</evidence>
<sequence>MSLTGIGPKVADCICLMSLNHLEAIPVDTHVYQIAGAFYLKKLPKNKSVTTKVYLEIGDEFRKIYGHLAGWAQTVLFCSDLRQFKPEKSLKRKAEGIYLPNFYELFKSRNSKNQTKRTIYSIQEVTMIEYSQCTFGWTSIWRNTMMNGANHMSTSDQQPVNSMEFASLTKIPLRISSHLSAAKITIYPASHRWWRNCVQSMERRYVIMKEHHGASLPAFQPQTGFLRDNFPPLTIVTSFDATKHSIWGKTAPILQVLVRVSLLAKNILDKIEENLIYGLLEMEKLFHYHHFESFDVTIKVNTRNINFDDGIASSEMPKKRLPVEFNPAKLYLRDLRSAFGTVALFFSNPLKENFIGVLWKPSIDVPSDFRISTLTGHTFRKDGKICLDKDKVVKDFEILGQGIGARNHEKYITSEIACTRLQLQLKATLTGGQSFRYRSPRWKIIEKDNSRDNDEYLGVMGNILWLLRQTETHLQYKIIGELPYENSQQSFCYAEIIT</sequence>